<dbReference type="InterPro" id="IPR004255">
    <property type="entry name" value="O-acyltransferase_WSD1_N"/>
</dbReference>
<dbReference type="Pfam" id="PF06925">
    <property type="entry name" value="MGDG_synth"/>
    <property type="match status" value="1"/>
</dbReference>
<gene>
    <name evidence="7" type="ORF">ACFFQA_18620</name>
</gene>
<evidence type="ECO:0000259" key="5">
    <source>
        <dbReference type="Pfam" id="PF06925"/>
    </source>
</evidence>
<dbReference type="Pfam" id="PF13692">
    <property type="entry name" value="Glyco_trans_1_4"/>
    <property type="match status" value="1"/>
</dbReference>
<dbReference type="PANTHER" id="PTHR43025">
    <property type="entry name" value="MONOGALACTOSYLDIACYLGLYCEROL SYNTHASE"/>
    <property type="match status" value="1"/>
</dbReference>
<dbReference type="InterPro" id="IPR050519">
    <property type="entry name" value="Glycosyltransf_28_UgtP"/>
</dbReference>
<organism evidence="7 8">
    <name type="scientific">Allokutzneria oryzae</name>
    <dbReference type="NCBI Taxonomy" id="1378989"/>
    <lineage>
        <taxon>Bacteria</taxon>
        <taxon>Bacillati</taxon>
        <taxon>Actinomycetota</taxon>
        <taxon>Actinomycetes</taxon>
        <taxon>Pseudonocardiales</taxon>
        <taxon>Pseudonocardiaceae</taxon>
        <taxon>Allokutzneria</taxon>
    </lineage>
</organism>
<dbReference type="SUPFAM" id="SSF53756">
    <property type="entry name" value="UDP-Glycosyltransferase/glycogen phosphorylase"/>
    <property type="match status" value="1"/>
</dbReference>
<evidence type="ECO:0000256" key="1">
    <source>
        <dbReference type="ARBA" id="ARBA00006962"/>
    </source>
</evidence>
<reference evidence="7 8" key="1">
    <citation type="submission" date="2024-09" db="EMBL/GenBank/DDBJ databases">
        <authorList>
            <person name="Sun Q."/>
            <person name="Mori K."/>
        </authorList>
    </citation>
    <scope>NUCLEOTIDE SEQUENCE [LARGE SCALE GENOMIC DNA]</scope>
    <source>
        <strain evidence="7 8">TBRC 7907</strain>
    </source>
</reference>
<feature type="domain" description="O-acyltransferase WSD1 C-terminal" evidence="6">
    <location>
        <begin position="625"/>
        <end position="768"/>
    </location>
</feature>
<dbReference type="EMBL" id="JBHLZU010000016">
    <property type="protein sequence ID" value="MFB9905953.1"/>
    <property type="molecule type" value="Genomic_DNA"/>
</dbReference>
<dbReference type="InterPro" id="IPR009695">
    <property type="entry name" value="Diacylglyc_glucosyltr_N"/>
</dbReference>
<comment type="caution">
    <text evidence="7">The sequence shown here is derived from an EMBL/GenBank/DDBJ whole genome shotgun (WGS) entry which is preliminary data.</text>
</comment>
<comment type="similarity">
    <text evidence="1">Belongs to the glycosyltransferase 28 family.</text>
</comment>
<feature type="domain" description="O-acyltransferase WSD1-like N-terminal" evidence="4">
    <location>
        <begin position="447"/>
        <end position="532"/>
    </location>
</feature>
<dbReference type="RefSeq" id="WP_377853457.1">
    <property type="nucleotide sequence ID" value="NZ_JBHLZU010000016.1"/>
</dbReference>
<dbReference type="Proteomes" id="UP001589693">
    <property type="component" value="Unassembled WGS sequence"/>
</dbReference>
<evidence type="ECO:0000313" key="8">
    <source>
        <dbReference type="Proteomes" id="UP001589693"/>
    </source>
</evidence>
<evidence type="ECO:0000313" key="7">
    <source>
        <dbReference type="EMBL" id="MFB9905953.1"/>
    </source>
</evidence>
<name>A0ABV6A0G7_9PSEU</name>
<keyword evidence="3" id="KW-0808">Transferase</keyword>
<proteinExistence type="inferred from homology"/>
<feature type="domain" description="Diacylglycerol glucosyltransferase N-terminal" evidence="5">
    <location>
        <begin position="14"/>
        <end position="152"/>
    </location>
</feature>
<protein>
    <submittedName>
        <fullName evidence="7">WS/DGAT domain-containing protein</fullName>
    </submittedName>
</protein>
<dbReference type="PANTHER" id="PTHR43025:SF3">
    <property type="entry name" value="MONOGALACTOSYLDIACYLGLYCEROL SYNTHASE 1, CHLOROPLASTIC"/>
    <property type="match status" value="1"/>
</dbReference>
<evidence type="ECO:0000259" key="6">
    <source>
        <dbReference type="Pfam" id="PF06974"/>
    </source>
</evidence>
<sequence length="776" mass="82569">MSADMGAGHDATGRALRAALLRLWPGVAVSWTDVLHEMGPGVGPLFRGIYELSVRRLPGVYDFFYRQLWRHRWFALAAKRVIGSWSGRRLAGVIERIGPDLIISTYPMGSSGLEWLRAHRGLPVPIGAWVSDFAPHPSWVHAGLDLNLVMHEVAVAPAVAAVPGAVVAVSAPPVPQRFRPGDRAAARRRLNLPLTGPVALVSCGSLGFGRAGGSVIELVTGVPEAVVVVVAGHNEVLRRELEARFACDQRVRVLGWTDDMAELMTAADVVVTNAGGATALEALASGRFVLMHEPIAGHGRANAELMARAGLARVCAEPGELASAFQRLGTDPAAVRECERAVLRHLDAHRLEDGLRRLADSPPPHPLPATDTLFVHVDSETTGQHVGTAVVFDVGPPPSRQQVAEFLAGVPGATGTLHRDPRDTWSLSAGVHDPGQLVDVVGGTGEVNLTAAMDEFFSEPLDPARQLSAARLITGLPGGRTALLVKLHHVLGDGVIALQALLSATDGAAGRAWSARPRPPVPGRRARRRPMRVLRGLWLLARAGRAPLTPFDSPSPTSGRHHALMRLPAGQLRSVGRALGLTPGELLPALFAESLRRVVRPVAGSRFRLMVPWSLRGTSTLRLAGNRTGAVPVDLPLDEMETATRAGLVADALRARVRAGVPQAAHAVVRALGALPSRVRATAIRGMYHGRWFNGLGTVLPGPRREVRWHGTRLAEVYPVLALAPGTGLAWGAMMWDDSVLLCLTTTTELAPLAERLAEGIRSAFAHLAEDTGGAP</sequence>
<evidence type="ECO:0000259" key="4">
    <source>
        <dbReference type="Pfam" id="PF03007"/>
    </source>
</evidence>
<dbReference type="SUPFAM" id="SSF52777">
    <property type="entry name" value="CoA-dependent acyltransferases"/>
    <property type="match status" value="1"/>
</dbReference>
<keyword evidence="8" id="KW-1185">Reference proteome</keyword>
<evidence type="ECO:0000256" key="2">
    <source>
        <dbReference type="ARBA" id="ARBA00022676"/>
    </source>
</evidence>
<dbReference type="Pfam" id="PF06974">
    <property type="entry name" value="WS_DGAT_C"/>
    <property type="match status" value="1"/>
</dbReference>
<dbReference type="Gene3D" id="3.40.50.2000">
    <property type="entry name" value="Glycogen Phosphorylase B"/>
    <property type="match status" value="1"/>
</dbReference>
<keyword evidence="2" id="KW-0328">Glycosyltransferase</keyword>
<accession>A0ABV6A0G7</accession>
<dbReference type="Pfam" id="PF03007">
    <property type="entry name" value="WS_DGAT_cat"/>
    <property type="match status" value="1"/>
</dbReference>
<dbReference type="InterPro" id="IPR009721">
    <property type="entry name" value="O-acyltransferase_WSD1_C"/>
</dbReference>
<evidence type="ECO:0000256" key="3">
    <source>
        <dbReference type="ARBA" id="ARBA00022679"/>
    </source>
</evidence>